<sequence length="173" mass="17763">MLTTTTHRRRTVALCGAVLLLATACGQSHGHTPQQLSEMIAETVRDSAGPDSLGLGIPDTAFDPARFACAPAVDPELPGGWRSQAPRTAVGGGEPVELGLSDTQGHSGTVTAAVTGPDGETATAEADLGEGEWIHLDYPDAFDGAELASGVYTVVWSDTESGAPITCDGFEVE</sequence>
<evidence type="ECO:0000313" key="2">
    <source>
        <dbReference type="EMBL" id="MBB5492720.1"/>
    </source>
</evidence>
<feature type="chain" id="PRO_5032452977" description="Secreted protein" evidence="1">
    <location>
        <begin position="31"/>
        <end position="173"/>
    </location>
</feature>
<reference evidence="2 3" key="1">
    <citation type="submission" date="2020-08" db="EMBL/GenBank/DDBJ databases">
        <title>Sequencing the genomes of 1000 actinobacteria strains.</title>
        <authorList>
            <person name="Klenk H.-P."/>
        </authorList>
    </citation>
    <scope>NUCLEOTIDE SEQUENCE [LARGE SCALE GENOMIC DNA]</scope>
    <source>
        <strain evidence="2 3">DSM 44598</strain>
    </source>
</reference>
<proteinExistence type="predicted"/>
<feature type="signal peptide" evidence="1">
    <location>
        <begin position="1"/>
        <end position="30"/>
    </location>
</feature>
<keyword evidence="1" id="KW-0732">Signal</keyword>
<evidence type="ECO:0000256" key="1">
    <source>
        <dbReference type="SAM" id="SignalP"/>
    </source>
</evidence>
<evidence type="ECO:0008006" key="4">
    <source>
        <dbReference type="Google" id="ProtNLM"/>
    </source>
</evidence>
<organism evidence="2 3">
    <name type="scientific">Nocardiopsis metallicus</name>
    <dbReference type="NCBI Taxonomy" id="179819"/>
    <lineage>
        <taxon>Bacteria</taxon>
        <taxon>Bacillati</taxon>
        <taxon>Actinomycetota</taxon>
        <taxon>Actinomycetes</taxon>
        <taxon>Streptosporangiales</taxon>
        <taxon>Nocardiopsidaceae</taxon>
        <taxon>Nocardiopsis</taxon>
    </lineage>
</organism>
<evidence type="ECO:0000313" key="3">
    <source>
        <dbReference type="Proteomes" id="UP000579647"/>
    </source>
</evidence>
<comment type="caution">
    <text evidence="2">The sequence shown here is derived from an EMBL/GenBank/DDBJ whole genome shotgun (WGS) entry which is preliminary data.</text>
</comment>
<dbReference type="EMBL" id="JACHDO010000001">
    <property type="protein sequence ID" value="MBB5492720.1"/>
    <property type="molecule type" value="Genomic_DNA"/>
</dbReference>
<dbReference type="Proteomes" id="UP000579647">
    <property type="component" value="Unassembled WGS sequence"/>
</dbReference>
<gene>
    <name evidence="2" type="ORF">HNR07_003857</name>
</gene>
<keyword evidence="3" id="KW-1185">Reference proteome</keyword>
<name>A0A840W6U9_9ACTN</name>
<protein>
    <recommendedName>
        <fullName evidence="4">Secreted protein</fullName>
    </recommendedName>
</protein>
<dbReference type="RefSeq" id="WP_376769930.1">
    <property type="nucleotide sequence ID" value="NZ_BAAAKM010000019.1"/>
</dbReference>
<accession>A0A840W6U9</accession>
<dbReference type="AlphaFoldDB" id="A0A840W6U9"/>